<dbReference type="InterPro" id="IPR011059">
    <property type="entry name" value="Metal-dep_hydrolase_composite"/>
</dbReference>
<dbReference type="InterPro" id="IPR006679">
    <property type="entry name" value="Adenine_deam"/>
</dbReference>
<dbReference type="GO" id="GO:0000034">
    <property type="term" value="F:adenine deaminase activity"/>
    <property type="evidence" value="ECO:0007669"/>
    <property type="project" value="UniProtKB-EC"/>
</dbReference>
<sequence length="579" mass="62875">MEYFTQRLAASAKKVKADVVIKNGKIIDVFNGEIIEEDIAITDGVIVGIGHYEGNTTIDATGKYISPGFIDGHVHIESAMVTPQQFSQVVIPHGVTTVIADPHEIANASGSKGIQFMIDSAKDIPLNTYFMLPSCVPATPFEHAGASLTAEDLEPFYKEERVLGLAEVMDFPSVFHQDKGMMKKLITANKLGKKIDGHAAGLSGDAINVYASAGIKTDHECVTPEEARDRLKRGMYVMLREGSAARDVSALLPVITERNSRRCLFVTDDKHLDDLIAEGSIDYNISLSIKGGLNPILAYQMATINAAECFGLTSKGAIAPGYDADLVFLDSLEDVKIEKVFLKGKLMAENGRFVCSEFSETTPSISEFLTNTIHIQEIKIDDLQIPCSQGTSANIIEIVPNKIITKHIVEEINAKNGYFQPTVKLDHLKMAVVERHAATGNIGLGIVKGFGLKSGAIASTVAHDSHNIIALGTNDQDLLRAIHELKEMGGGLVVINENEVIASLPLEISGLMTASSFKNVNKMLKEIDEALLNIGFTGNFNPFLTLSFLALPVIPELKLTDMGLFQVKDFKHVDVVNLR</sequence>
<keyword evidence="10" id="KW-1185">Reference proteome</keyword>
<comment type="catalytic activity">
    <reaction evidence="5 6">
        <text>adenine + H2O + H(+) = hypoxanthine + NH4(+)</text>
        <dbReference type="Rhea" id="RHEA:23688"/>
        <dbReference type="ChEBI" id="CHEBI:15377"/>
        <dbReference type="ChEBI" id="CHEBI:15378"/>
        <dbReference type="ChEBI" id="CHEBI:16708"/>
        <dbReference type="ChEBI" id="CHEBI:17368"/>
        <dbReference type="ChEBI" id="CHEBI:28938"/>
        <dbReference type="EC" id="3.5.4.2"/>
    </reaction>
</comment>
<evidence type="ECO:0000259" key="7">
    <source>
        <dbReference type="Pfam" id="PF01979"/>
    </source>
</evidence>
<evidence type="ECO:0000256" key="2">
    <source>
        <dbReference type="ARBA" id="ARBA00012782"/>
    </source>
</evidence>
<comment type="cofactor">
    <cofactor evidence="6">
        <name>Mn(2+)</name>
        <dbReference type="ChEBI" id="CHEBI:29035"/>
    </cofactor>
</comment>
<dbReference type="Proteomes" id="UP001597318">
    <property type="component" value="Unassembled WGS sequence"/>
</dbReference>
<dbReference type="EC" id="3.5.4.2" evidence="2 6"/>
<evidence type="ECO:0000313" key="9">
    <source>
        <dbReference type="EMBL" id="MFD2215241.1"/>
    </source>
</evidence>
<dbReference type="NCBIfam" id="TIGR01178">
    <property type="entry name" value="ade"/>
    <property type="match status" value="1"/>
</dbReference>
<reference evidence="10" key="1">
    <citation type="journal article" date="2019" name="Int. J. Syst. Evol. Microbiol.">
        <title>The Global Catalogue of Microorganisms (GCM) 10K type strain sequencing project: providing services to taxonomists for standard genome sequencing and annotation.</title>
        <authorList>
            <consortium name="The Broad Institute Genomics Platform"/>
            <consortium name="The Broad Institute Genome Sequencing Center for Infectious Disease"/>
            <person name="Wu L."/>
            <person name="Ma J."/>
        </authorList>
    </citation>
    <scope>NUCLEOTIDE SEQUENCE [LARGE SCALE GENOMIC DNA]</scope>
    <source>
        <strain evidence="10">CGMCC 1.15474</strain>
    </source>
</reference>
<dbReference type="Pfam" id="PF01979">
    <property type="entry name" value="Amidohydro_1"/>
    <property type="match status" value="1"/>
</dbReference>
<keyword evidence="4 6" id="KW-0464">Manganese</keyword>
<evidence type="ECO:0000313" key="10">
    <source>
        <dbReference type="Proteomes" id="UP001597318"/>
    </source>
</evidence>
<evidence type="ECO:0000256" key="1">
    <source>
        <dbReference type="ARBA" id="ARBA00006773"/>
    </source>
</evidence>
<dbReference type="CDD" id="cd01295">
    <property type="entry name" value="AdeC"/>
    <property type="match status" value="1"/>
</dbReference>
<evidence type="ECO:0000259" key="8">
    <source>
        <dbReference type="Pfam" id="PF13382"/>
    </source>
</evidence>
<proteinExistence type="inferred from homology"/>
<accession>A0ABW5C2E9</accession>
<dbReference type="SUPFAM" id="SSF51338">
    <property type="entry name" value="Composite domain of metallo-dependent hydrolases"/>
    <property type="match status" value="1"/>
</dbReference>
<evidence type="ECO:0000256" key="6">
    <source>
        <dbReference type="HAMAP-Rule" id="MF_01518"/>
    </source>
</evidence>
<dbReference type="EMBL" id="JBHUIK010000003">
    <property type="protein sequence ID" value="MFD2215241.1"/>
    <property type="molecule type" value="Genomic_DNA"/>
</dbReference>
<evidence type="ECO:0000256" key="5">
    <source>
        <dbReference type="ARBA" id="ARBA00047720"/>
    </source>
</evidence>
<name>A0ABW5C2E9_9BACI</name>
<dbReference type="RefSeq" id="WP_379052505.1">
    <property type="nucleotide sequence ID" value="NZ_JBHUIK010000003.1"/>
</dbReference>
<feature type="domain" description="Amidohydrolase-related" evidence="7">
    <location>
        <begin position="64"/>
        <end position="346"/>
    </location>
</feature>
<organism evidence="9 10">
    <name type="scientific">Metabacillus endolithicus</name>
    <dbReference type="NCBI Taxonomy" id="1535204"/>
    <lineage>
        <taxon>Bacteria</taxon>
        <taxon>Bacillati</taxon>
        <taxon>Bacillota</taxon>
        <taxon>Bacilli</taxon>
        <taxon>Bacillales</taxon>
        <taxon>Bacillaceae</taxon>
        <taxon>Metabacillus</taxon>
    </lineage>
</organism>
<dbReference type="HAMAP" id="MF_01518">
    <property type="entry name" value="Adenine_deamin"/>
    <property type="match status" value="1"/>
</dbReference>
<gene>
    <name evidence="6 9" type="primary">ade</name>
    <name evidence="9" type="ORF">ACFSKK_16235</name>
</gene>
<evidence type="ECO:0000256" key="4">
    <source>
        <dbReference type="ARBA" id="ARBA00023211"/>
    </source>
</evidence>
<dbReference type="Pfam" id="PF13382">
    <property type="entry name" value="Adenine_deam_C"/>
    <property type="match status" value="1"/>
</dbReference>
<dbReference type="Gene3D" id="2.30.40.10">
    <property type="entry name" value="Urease, subunit C, domain 1"/>
    <property type="match status" value="1"/>
</dbReference>
<protein>
    <recommendedName>
        <fullName evidence="2 6">Adenine deaminase</fullName>
        <shortName evidence="6">Adenase</shortName>
        <shortName evidence="6">Adenine aminase</shortName>
        <ecNumber evidence="2 6">3.5.4.2</ecNumber>
    </recommendedName>
</protein>
<comment type="caution">
    <text evidence="9">The sequence shown here is derived from an EMBL/GenBank/DDBJ whole genome shotgun (WGS) entry which is preliminary data.</text>
</comment>
<dbReference type="InterPro" id="IPR026912">
    <property type="entry name" value="Adenine_deam_C"/>
</dbReference>
<comment type="similarity">
    <text evidence="1 6">Belongs to the metallo-dependent hydrolases superfamily. Adenine deaminase family.</text>
</comment>
<dbReference type="SUPFAM" id="SSF51556">
    <property type="entry name" value="Metallo-dependent hydrolases"/>
    <property type="match status" value="1"/>
</dbReference>
<dbReference type="InterPro" id="IPR032466">
    <property type="entry name" value="Metal_Hydrolase"/>
</dbReference>
<dbReference type="InterPro" id="IPR006680">
    <property type="entry name" value="Amidohydro-rel"/>
</dbReference>
<evidence type="ECO:0000256" key="3">
    <source>
        <dbReference type="ARBA" id="ARBA00022801"/>
    </source>
</evidence>
<dbReference type="PANTHER" id="PTHR11113">
    <property type="entry name" value="N-ACETYLGLUCOSAMINE-6-PHOSPHATE DEACETYLASE"/>
    <property type="match status" value="1"/>
</dbReference>
<dbReference type="PANTHER" id="PTHR11113:SF2">
    <property type="entry name" value="ADENINE DEAMINASE"/>
    <property type="match status" value="1"/>
</dbReference>
<dbReference type="Gene3D" id="3.20.20.140">
    <property type="entry name" value="Metal-dependent hydrolases"/>
    <property type="match status" value="1"/>
</dbReference>
<feature type="domain" description="Adenine deaminase C-terminal" evidence="8">
    <location>
        <begin position="403"/>
        <end position="571"/>
    </location>
</feature>
<keyword evidence="3 6" id="KW-0378">Hydrolase</keyword>